<accession>A0A381XC90</accession>
<proteinExistence type="inferred from homology"/>
<dbReference type="InterPro" id="IPR038380">
    <property type="entry name" value="Ribosomal_bS21_sf"/>
</dbReference>
<organism evidence="5">
    <name type="scientific">marine metagenome</name>
    <dbReference type="NCBI Taxonomy" id="408172"/>
    <lineage>
        <taxon>unclassified sequences</taxon>
        <taxon>metagenomes</taxon>
        <taxon>ecological metagenomes</taxon>
    </lineage>
</organism>
<dbReference type="Pfam" id="PF01165">
    <property type="entry name" value="Ribosomal_S21"/>
    <property type="match status" value="1"/>
</dbReference>
<protein>
    <recommendedName>
        <fullName evidence="6">30S ribosomal protein S21</fullName>
    </recommendedName>
</protein>
<keyword evidence="3" id="KW-0687">Ribonucleoprotein</keyword>
<dbReference type="InterPro" id="IPR001911">
    <property type="entry name" value="Ribosomal_bS21"/>
</dbReference>
<dbReference type="GO" id="GO:0006412">
    <property type="term" value="P:translation"/>
    <property type="evidence" value="ECO:0007669"/>
    <property type="project" value="InterPro"/>
</dbReference>
<evidence type="ECO:0000256" key="1">
    <source>
        <dbReference type="ARBA" id="ARBA00006640"/>
    </source>
</evidence>
<dbReference type="EMBL" id="UINC01014606">
    <property type="protein sequence ID" value="SVA62182.1"/>
    <property type="molecule type" value="Genomic_DNA"/>
</dbReference>
<dbReference type="Gene3D" id="1.20.5.1150">
    <property type="entry name" value="Ribosomal protein S8"/>
    <property type="match status" value="1"/>
</dbReference>
<reference evidence="5" key="1">
    <citation type="submission" date="2018-05" db="EMBL/GenBank/DDBJ databases">
        <authorList>
            <person name="Lanie J.A."/>
            <person name="Ng W.-L."/>
            <person name="Kazmierczak K.M."/>
            <person name="Andrzejewski T.M."/>
            <person name="Davidsen T.M."/>
            <person name="Wayne K.J."/>
            <person name="Tettelin H."/>
            <person name="Glass J.I."/>
            <person name="Rusch D."/>
            <person name="Podicherti R."/>
            <person name="Tsui H.-C.T."/>
            <person name="Winkler M.E."/>
        </authorList>
    </citation>
    <scope>NUCLEOTIDE SEQUENCE</scope>
</reference>
<evidence type="ECO:0000256" key="4">
    <source>
        <dbReference type="SAM" id="MobiDB-lite"/>
    </source>
</evidence>
<dbReference type="GO" id="GO:0005840">
    <property type="term" value="C:ribosome"/>
    <property type="evidence" value="ECO:0007669"/>
    <property type="project" value="UniProtKB-KW"/>
</dbReference>
<dbReference type="NCBIfam" id="TIGR00030">
    <property type="entry name" value="S21p"/>
    <property type="match status" value="1"/>
</dbReference>
<feature type="compositionally biased region" description="Basic residues" evidence="4">
    <location>
        <begin position="28"/>
        <end position="41"/>
    </location>
</feature>
<dbReference type="AlphaFoldDB" id="A0A381XC90"/>
<evidence type="ECO:0008006" key="6">
    <source>
        <dbReference type="Google" id="ProtNLM"/>
    </source>
</evidence>
<dbReference type="GO" id="GO:1990904">
    <property type="term" value="C:ribonucleoprotein complex"/>
    <property type="evidence" value="ECO:0007669"/>
    <property type="project" value="UniProtKB-KW"/>
</dbReference>
<feature type="region of interest" description="Disordered" evidence="4">
    <location>
        <begin position="19"/>
        <end position="54"/>
    </location>
</feature>
<evidence type="ECO:0000313" key="5">
    <source>
        <dbReference type="EMBL" id="SVA62182.1"/>
    </source>
</evidence>
<comment type="similarity">
    <text evidence="1">Belongs to the bacterial ribosomal protein bS21 family.</text>
</comment>
<keyword evidence="2" id="KW-0689">Ribosomal protein</keyword>
<gene>
    <name evidence="5" type="ORF">METZ01_LOCUS115036</name>
</gene>
<name>A0A381XC90_9ZZZZ</name>
<sequence length="54" mass="6587">MRILKKKLQQDGLFNELRKREHFESKGTKRRRAKAAGKRRAQKEQQKRLEEFGF</sequence>
<dbReference type="GO" id="GO:0003735">
    <property type="term" value="F:structural constituent of ribosome"/>
    <property type="evidence" value="ECO:0007669"/>
    <property type="project" value="InterPro"/>
</dbReference>
<feature type="compositionally biased region" description="Basic and acidic residues" evidence="4">
    <location>
        <begin position="42"/>
        <end position="54"/>
    </location>
</feature>
<evidence type="ECO:0000256" key="2">
    <source>
        <dbReference type="ARBA" id="ARBA00022980"/>
    </source>
</evidence>
<evidence type="ECO:0000256" key="3">
    <source>
        <dbReference type="ARBA" id="ARBA00023274"/>
    </source>
</evidence>